<feature type="domain" description="Serine hydrolase" evidence="3">
    <location>
        <begin position="6"/>
        <end position="237"/>
    </location>
</feature>
<keyword evidence="5" id="KW-1185">Reference proteome</keyword>
<dbReference type="GO" id="GO:0044550">
    <property type="term" value="P:secondary metabolite biosynthetic process"/>
    <property type="evidence" value="ECO:0007669"/>
    <property type="project" value="TreeGrafter"/>
</dbReference>
<dbReference type="GO" id="GO:0016787">
    <property type="term" value="F:hydrolase activity"/>
    <property type="evidence" value="ECO:0007669"/>
    <property type="project" value="UniProtKB-KW"/>
</dbReference>
<comment type="similarity">
    <text evidence="1">Belongs to the LovG family.</text>
</comment>
<organism evidence="4 5">
    <name type="scientific">Lophium mytilinum</name>
    <dbReference type="NCBI Taxonomy" id="390894"/>
    <lineage>
        <taxon>Eukaryota</taxon>
        <taxon>Fungi</taxon>
        <taxon>Dikarya</taxon>
        <taxon>Ascomycota</taxon>
        <taxon>Pezizomycotina</taxon>
        <taxon>Dothideomycetes</taxon>
        <taxon>Pleosporomycetidae</taxon>
        <taxon>Mytilinidiales</taxon>
        <taxon>Mytilinidiaceae</taxon>
        <taxon>Lophium</taxon>
    </lineage>
</organism>
<dbReference type="PANTHER" id="PTHR48070:SF3">
    <property type="entry name" value="ESTERASE DBAE-RELATED"/>
    <property type="match status" value="1"/>
</dbReference>
<dbReference type="PANTHER" id="PTHR48070">
    <property type="entry name" value="ESTERASE OVCA2"/>
    <property type="match status" value="1"/>
</dbReference>
<dbReference type="AlphaFoldDB" id="A0A6A6RFR0"/>
<accession>A0A6A6RFR0</accession>
<sequence>MSAQPPKPTILCFHGSGSNAMIFNVQLARLARLLRPTFDLVILDGPFVGASGPGILPFFEDCGPYTYWTHPARNGTTGSDKGTGIEGVMLPEVADVIMKAVREVEAKGGEVVGACGFSQGSRVVAGLLKAQEEVERRGKGGGEAVGGLKTRLRFGVSFMGSYPPPLVPAELQTKKDGNADVVGEERIKTPTLHVVGENDKWNYVGKKMVDECFDASTAKIISVETEHHMPISVEENEMVKEEIMRLWKEGK</sequence>
<proteinExistence type="inferred from homology"/>
<protein>
    <recommendedName>
        <fullName evidence="3">Serine hydrolase domain-containing protein</fullName>
    </recommendedName>
</protein>
<dbReference type="InterPro" id="IPR029058">
    <property type="entry name" value="AB_hydrolase_fold"/>
</dbReference>
<dbReference type="Pfam" id="PF03959">
    <property type="entry name" value="FSH1"/>
    <property type="match status" value="1"/>
</dbReference>
<dbReference type="OrthoDB" id="414698at2759"/>
<evidence type="ECO:0000259" key="3">
    <source>
        <dbReference type="Pfam" id="PF03959"/>
    </source>
</evidence>
<evidence type="ECO:0000256" key="2">
    <source>
        <dbReference type="ARBA" id="ARBA00022801"/>
    </source>
</evidence>
<dbReference type="InterPro" id="IPR050593">
    <property type="entry name" value="LovG"/>
</dbReference>
<dbReference type="SUPFAM" id="SSF53474">
    <property type="entry name" value="alpha/beta-Hydrolases"/>
    <property type="match status" value="1"/>
</dbReference>
<dbReference type="GO" id="GO:0005634">
    <property type="term" value="C:nucleus"/>
    <property type="evidence" value="ECO:0007669"/>
    <property type="project" value="TreeGrafter"/>
</dbReference>
<dbReference type="GO" id="GO:0005737">
    <property type="term" value="C:cytoplasm"/>
    <property type="evidence" value="ECO:0007669"/>
    <property type="project" value="TreeGrafter"/>
</dbReference>
<reference evidence="4" key="1">
    <citation type="journal article" date="2020" name="Stud. Mycol.">
        <title>101 Dothideomycetes genomes: a test case for predicting lifestyles and emergence of pathogens.</title>
        <authorList>
            <person name="Haridas S."/>
            <person name="Albert R."/>
            <person name="Binder M."/>
            <person name="Bloem J."/>
            <person name="Labutti K."/>
            <person name="Salamov A."/>
            <person name="Andreopoulos B."/>
            <person name="Baker S."/>
            <person name="Barry K."/>
            <person name="Bills G."/>
            <person name="Bluhm B."/>
            <person name="Cannon C."/>
            <person name="Castanera R."/>
            <person name="Culley D."/>
            <person name="Daum C."/>
            <person name="Ezra D."/>
            <person name="Gonzalez J."/>
            <person name="Henrissat B."/>
            <person name="Kuo A."/>
            <person name="Liang C."/>
            <person name="Lipzen A."/>
            <person name="Lutzoni F."/>
            <person name="Magnuson J."/>
            <person name="Mondo S."/>
            <person name="Nolan M."/>
            <person name="Ohm R."/>
            <person name="Pangilinan J."/>
            <person name="Park H.-J."/>
            <person name="Ramirez L."/>
            <person name="Alfaro M."/>
            <person name="Sun H."/>
            <person name="Tritt A."/>
            <person name="Yoshinaga Y."/>
            <person name="Zwiers L.-H."/>
            <person name="Turgeon B."/>
            <person name="Goodwin S."/>
            <person name="Spatafora J."/>
            <person name="Crous P."/>
            <person name="Grigoriev I."/>
        </authorList>
    </citation>
    <scope>NUCLEOTIDE SEQUENCE</scope>
    <source>
        <strain evidence="4">CBS 269.34</strain>
    </source>
</reference>
<name>A0A6A6RFR0_9PEZI</name>
<dbReference type="Proteomes" id="UP000799750">
    <property type="component" value="Unassembled WGS sequence"/>
</dbReference>
<dbReference type="Gene3D" id="3.40.50.1820">
    <property type="entry name" value="alpha/beta hydrolase"/>
    <property type="match status" value="1"/>
</dbReference>
<evidence type="ECO:0000313" key="4">
    <source>
        <dbReference type="EMBL" id="KAF2502573.1"/>
    </source>
</evidence>
<dbReference type="InterPro" id="IPR005645">
    <property type="entry name" value="FSH-like_dom"/>
</dbReference>
<evidence type="ECO:0000313" key="5">
    <source>
        <dbReference type="Proteomes" id="UP000799750"/>
    </source>
</evidence>
<dbReference type="EMBL" id="MU004181">
    <property type="protein sequence ID" value="KAF2502573.1"/>
    <property type="molecule type" value="Genomic_DNA"/>
</dbReference>
<keyword evidence="2" id="KW-0378">Hydrolase</keyword>
<evidence type="ECO:0000256" key="1">
    <source>
        <dbReference type="ARBA" id="ARBA00005863"/>
    </source>
</evidence>
<gene>
    <name evidence="4" type="ORF">BU16DRAFT_568751</name>
</gene>